<comment type="caution">
    <text evidence="2">The sequence shown here is derived from an EMBL/GenBank/DDBJ whole genome shotgun (WGS) entry which is preliminary data.</text>
</comment>
<sequence>MRTEEPRWGRESGREQTSEGRAGGLPASAGDLPVGGAVGQGAEGLSADSHFREGWGHPEPGLSLQQRMEGAVPRAPVTAPASPAARPWPRSSERQARRGHLPLGLSLVVIAKLAPPFGGWNLTRFLSPFHGEFQSKKVGSVQNSFSSSMYLDAQAFVPLKSHPRPSWLTGSGYPFSVHSINTKITIRFYLLLKSARP</sequence>
<name>A0A7J8IN14_ROUAE</name>
<protein>
    <submittedName>
        <fullName evidence="2">Uncharacterized protein</fullName>
    </submittedName>
</protein>
<organism evidence="2 3">
    <name type="scientific">Rousettus aegyptiacus</name>
    <name type="common">Egyptian fruit bat</name>
    <name type="synonym">Pteropus aegyptiacus</name>
    <dbReference type="NCBI Taxonomy" id="9407"/>
    <lineage>
        <taxon>Eukaryota</taxon>
        <taxon>Metazoa</taxon>
        <taxon>Chordata</taxon>
        <taxon>Craniata</taxon>
        <taxon>Vertebrata</taxon>
        <taxon>Euteleostomi</taxon>
        <taxon>Mammalia</taxon>
        <taxon>Eutheria</taxon>
        <taxon>Laurasiatheria</taxon>
        <taxon>Chiroptera</taxon>
        <taxon>Yinpterochiroptera</taxon>
        <taxon>Pteropodoidea</taxon>
        <taxon>Pteropodidae</taxon>
        <taxon>Rousettinae</taxon>
        <taxon>Rousettus</taxon>
    </lineage>
</organism>
<feature type="region of interest" description="Disordered" evidence="1">
    <location>
        <begin position="1"/>
        <end position="61"/>
    </location>
</feature>
<feature type="compositionally biased region" description="Basic and acidic residues" evidence="1">
    <location>
        <begin position="1"/>
        <end position="18"/>
    </location>
</feature>
<dbReference type="EMBL" id="JACASE010000003">
    <property type="protein sequence ID" value="KAF6485272.1"/>
    <property type="molecule type" value="Genomic_DNA"/>
</dbReference>
<dbReference type="AlphaFoldDB" id="A0A7J8IN14"/>
<reference evidence="2 3" key="1">
    <citation type="journal article" date="2020" name="Nature">
        <title>Six reference-quality genomes reveal evolution of bat adaptations.</title>
        <authorList>
            <person name="Jebb D."/>
            <person name="Huang Z."/>
            <person name="Pippel M."/>
            <person name="Hughes G.M."/>
            <person name="Lavrichenko K."/>
            <person name="Devanna P."/>
            <person name="Winkler S."/>
            <person name="Jermiin L.S."/>
            <person name="Skirmuntt E.C."/>
            <person name="Katzourakis A."/>
            <person name="Burkitt-Gray L."/>
            <person name="Ray D.A."/>
            <person name="Sullivan K.A.M."/>
            <person name="Roscito J.G."/>
            <person name="Kirilenko B.M."/>
            <person name="Davalos L.M."/>
            <person name="Corthals A.P."/>
            <person name="Power M.L."/>
            <person name="Jones G."/>
            <person name="Ransome R.D."/>
            <person name="Dechmann D.K.N."/>
            <person name="Locatelli A.G."/>
            <person name="Puechmaille S.J."/>
            <person name="Fedrigo O."/>
            <person name="Jarvis E.D."/>
            <person name="Hiller M."/>
            <person name="Vernes S.C."/>
            <person name="Myers E.W."/>
            <person name="Teeling E.C."/>
        </authorList>
    </citation>
    <scope>NUCLEOTIDE SEQUENCE [LARGE SCALE GENOMIC DNA]</scope>
    <source>
        <strain evidence="2">MRouAeg1</strain>
        <tissue evidence="2">Muscle</tissue>
    </source>
</reference>
<keyword evidence="3" id="KW-1185">Reference proteome</keyword>
<evidence type="ECO:0000256" key="1">
    <source>
        <dbReference type="SAM" id="MobiDB-lite"/>
    </source>
</evidence>
<accession>A0A7J8IN14</accession>
<dbReference type="Proteomes" id="UP000593571">
    <property type="component" value="Unassembled WGS sequence"/>
</dbReference>
<gene>
    <name evidence="2" type="ORF">HJG63_010515</name>
</gene>
<evidence type="ECO:0000313" key="3">
    <source>
        <dbReference type="Proteomes" id="UP000593571"/>
    </source>
</evidence>
<evidence type="ECO:0000313" key="2">
    <source>
        <dbReference type="EMBL" id="KAF6485272.1"/>
    </source>
</evidence>
<proteinExistence type="predicted"/>